<dbReference type="Proteomes" id="UP000471409">
    <property type="component" value="Unassembled WGS sequence"/>
</dbReference>
<proteinExistence type="predicted"/>
<dbReference type="Gene3D" id="1.10.3210.10">
    <property type="entry name" value="Hypothetical protein af1432"/>
    <property type="match status" value="1"/>
</dbReference>
<protein>
    <recommendedName>
        <fullName evidence="3">HD domain-containing protein</fullName>
    </recommendedName>
</protein>
<dbReference type="EMBL" id="WXXP01000003">
    <property type="protein sequence ID" value="NEK49072.1"/>
    <property type="molecule type" value="Genomic_DNA"/>
</dbReference>
<dbReference type="PANTHER" id="PTHR35569:SF1">
    <property type="entry name" value="CYANAMIDE HYDRATASE DDI2-RELATED"/>
    <property type="match status" value="1"/>
</dbReference>
<evidence type="ECO:0000313" key="2">
    <source>
        <dbReference type="Proteomes" id="UP000471409"/>
    </source>
</evidence>
<accession>A0A6P0DBB8</accession>
<dbReference type="SUPFAM" id="SSF109604">
    <property type="entry name" value="HD-domain/PDEase-like"/>
    <property type="match status" value="1"/>
</dbReference>
<evidence type="ECO:0008006" key="3">
    <source>
        <dbReference type="Google" id="ProtNLM"/>
    </source>
</evidence>
<gene>
    <name evidence="1" type="ORF">GUK36_06470</name>
</gene>
<sequence>MAVEHIRILAGVVVPDTQIVRKALEYAGKVYEPYMFNHVMRSWLFAVSLAKIQNIDHDEEVVALGTLLHDVTLNTSFRGPRRFEVEGADIARRFAWDAGVVGQRAQLIWDSVALNSTPSIGLYKEPEVALCTAGICLDVVGLQYSRISAVEIRAIVEAFPRLGLKKKMTSCFCHMVENAPETSYDNFLRDFGQRYVPGYEGPSSVDFVMNTPFDS</sequence>
<dbReference type="RefSeq" id="WP_131591549.1">
    <property type="nucleotide sequence ID" value="NZ_JAAXBK010000001.1"/>
</dbReference>
<comment type="caution">
    <text evidence="1">The sequence shown here is derived from an EMBL/GenBank/DDBJ whole genome shotgun (WGS) entry which is preliminary data.</text>
</comment>
<dbReference type="AlphaFoldDB" id="A0A6P0DBB8"/>
<name>A0A6P0DBB8_RHILE</name>
<dbReference type="PANTHER" id="PTHR35569">
    <property type="entry name" value="CYANAMIDE HYDRATASE DDI2-RELATED"/>
    <property type="match status" value="1"/>
</dbReference>
<reference evidence="1 2" key="1">
    <citation type="submission" date="2020-01" db="EMBL/GenBank/DDBJ databases">
        <title>Rhizobium genotypes associated with high levels of biological nitrogen fixation by grain legumes in a temperate-maritime cropping system.</title>
        <authorList>
            <person name="Maluk M."/>
            <person name="Francesc Ferrando Molina F."/>
            <person name="Lopez Del Egido L."/>
            <person name="Lafos M."/>
            <person name="Langarica-Fuentes A."/>
            <person name="Gebre Yohannes G."/>
            <person name="Young M.W."/>
            <person name="Martin P."/>
            <person name="Gantlett R."/>
            <person name="Kenicer G."/>
            <person name="Hawes C."/>
            <person name="Begg G.S."/>
            <person name="Quilliam R.S."/>
            <person name="Squire G.R."/>
            <person name="Poole P.S."/>
            <person name="Young P.W."/>
            <person name="Iannetta P.M."/>
            <person name="James E.K."/>
        </authorList>
    </citation>
    <scope>NUCLEOTIDE SEQUENCE [LARGE SCALE GENOMIC DNA]</scope>
    <source>
        <strain evidence="1 2">JHI944</strain>
    </source>
</reference>
<evidence type="ECO:0000313" key="1">
    <source>
        <dbReference type="EMBL" id="NEK49072.1"/>
    </source>
</evidence>
<organism evidence="1 2">
    <name type="scientific">Rhizobium leguminosarum</name>
    <dbReference type="NCBI Taxonomy" id="384"/>
    <lineage>
        <taxon>Bacteria</taxon>
        <taxon>Pseudomonadati</taxon>
        <taxon>Pseudomonadota</taxon>
        <taxon>Alphaproteobacteria</taxon>
        <taxon>Hyphomicrobiales</taxon>
        <taxon>Rhizobiaceae</taxon>
        <taxon>Rhizobium/Agrobacterium group</taxon>
        <taxon>Rhizobium</taxon>
    </lineage>
</organism>